<dbReference type="GO" id="GO:0106312">
    <property type="term" value="F:methylenetetrahydrofolate reductase (NADH) activity"/>
    <property type="evidence" value="ECO:0007669"/>
    <property type="project" value="UniProtKB-EC"/>
</dbReference>
<reference evidence="9" key="1">
    <citation type="submission" date="2017-02" db="EMBL/GenBank/DDBJ databases">
        <title>Delving into the versatile metabolic prowess of the omnipresent phylum Bacteroidetes.</title>
        <authorList>
            <person name="Nobu M.K."/>
            <person name="Mei R."/>
            <person name="Narihiro T."/>
            <person name="Kuroda K."/>
            <person name="Liu W.-T."/>
        </authorList>
    </citation>
    <scope>NUCLEOTIDE SEQUENCE</scope>
    <source>
        <strain evidence="9">ADurb.Bin417</strain>
    </source>
</reference>
<dbReference type="GO" id="GO:0005829">
    <property type="term" value="C:cytosol"/>
    <property type="evidence" value="ECO:0007669"/>
    <property type="project" value="TreeGrafter"/>
</dbReference>
<keyword evidence="9" id="KW-0489">Methyltransferase</keyword>
<evidence type="ECO:0000256" key="5">
    <source>
        <dbReference type="ARBA" id="ARBA00022827"/>
    </source>
</evidence>
<dbReference type="AlphaFoldDB" id="A0A1V5MJT3"/>
<dbReference type="GO" id="GO:0009086">
    <property type="term" value="P:methionine biosynthetic process"/>
    <property type="evidence" value="ECO:0007669"/>
    <property type="project" value="TreeGrafter"/>
</dbReference>
<dbReference type="Proteomes" id="UP000485484">
    <property type="component" value="Unassembled WGS sequence"/>
</dbReference>
<evidence type="ECO:0000256" key="7">
    <source>
        <dbReference type="ARBA" id="ARBA00048628"/>
    </source>
</evidence>
<evidence type="ECO:0000256" key="8">
    <source>
        <dbReference type="RuleBase" id="RU003862"/>
    </source>
</evidence>
<comment type="cofactor">
    <cofactor evidence="1 8">
        <name>FAD</name>
        <dbReference type="ChEBI" id="CHEBI:57692"/>
    </cofactor>
</comment>
<comment type="catalytic activity">
    <reaction evidence="7">
        <text>(6S)-5-methyl-5,6,7,8-tetrahydrofolate + NAD(+) = (6R)-5,10-methylene-5,6,7,8-tetrahydrofolate + NADH + H(+)</text>
        <dbReference type="Rhea" id="RHEA:19821"/>
        <dbReference type="ChEBI" id="CHEBI:15378"/>
        <dbReference type="ChEBI" id="CHEBI:15636"/>
        <dbReference type="ChEBI" id="CHEBI:18608"/>
        <dbReference type="ChEBI" id="CHEBI:57540"/>
        <dbReference type="ChEBI" id="CHEBI:57945"/>
        <dbReference type="EC" id="1.5.1.54"/>
    </reaction>
    <physiologicalReaction direction="right-to-left" evidence="7">
        <dbReference type="Rhea" id="RHEA:19823"/>
    </physiologicalReaction>
</comment>
<comment type="pathway">
    <text evidence="2 8">One-carbon metabolism; tetrahydrofolate interconversion.</text>
</comment>
<dbReference type="GO" id="GO:0035999">
    <property type="term" value="P:tetrahydrofolate interconversion"/>
    <property type="evidence" value="ECO:0007669"/>
    <property type="project" value="UniProtKB-UniPathway"/>
</dbReference>
<dbReference type="PANTHER" id="PTHR45754:SF3">
    <property type="entry name" value="METHYLENETETRAHYDROFOLATE REDUCTASE (NADPH)"/>
    <property type="match status" value="1"/>
</dbReference>
<evidence type="ECO:0000256" key="3">
    <source>
        <dbReference type="ARBA" id="ARBA00006743"/>
    </source>
</evidence>
<dbReference type="GO" id="GO:0032259">
    <property type="term" value="P:methylation"/>
    <property type="evidence" value="ECO:0007669"/>
    <property type="project" value="UniProtKB-KW"/>
</dbReference>
<evidence type="ECO:0000256" key="2">
    <source>
        <dbReference type="ARBA" id="ARBA00004777"/>
    </source>
</evidence>
<dbReference type="Gene3D" id="3.20.20.220">
    <property type="match status" value="1"/>
</dbReference>
<comment type="caution">
    <text evidence="9">The sequence shown here is derived from an EMBL/GenBank/DDBJ whole genome shotgun (WGS) entry which is preliminary data.</text>
</comment>
<comment type="similarity">
    <text evidence="3 8">Belongs to the methylenetetrahydrofolate reductase family.</text>
</comment>
<dbReference type="InterPro" id="IPR003171">
    <property type="entry name" value="Mehydrof_redctse-like"/>
</dbReference>
<evidence type="ECO:0000256" key="1">
    <source>
        <dbReference type="ARBA" id="ARBA00001974"/>
    </source>
</evidence>
<keyword evidence="4 8" id="KW-0285">Flavoprotein</keyword>
<dbReference type="EMBL" id="MWAK01000023">
    <property type="protein sequence ID" value="OPZ93459.1"/>
    <property type="molecule type" value="Genomic_DNA"/>
</dbReference>
<dbReference type="UniPathway" id="UPA00193"/>
<evidence type="ECO:0000256" key="6">
    <source>
        <dbReference type="ARBA" id="ARBA00023002"/>
    </source>
</evidence>
<keyword evidence="5 8" id="KW-0274">FAD</keyword>
<accession>A0A1V5MJT3</accession>
<dbReference type="CDD" id="cd00537">
    <property type="entry name" value="MTHFR"/>
    <property type="match status" value="1"/>
</dbReference>
<gene>
    <name evidence="9" type="primary">yitJ_1</name>
    <name evidence="9" type="ORF">BWY73_00311</name>
</gene>
<dbReference type="PANTHER" id="PTHR45754">
    <property type="entry name" value="METHYLENETETRAHYDROFOLATE REDUCTASE"/>
    <property type="match status" value="1"/>
</dbReference>
<dbReference type="GO" id="GO:0008168">
    <property type="term" value="F:methyltransferase activity"/>
    <property type="evidence" value="ECO:0007669"/>
    <property type="project" value="UniProtKB-KW"/>
</dbReference>
<protein>
    <recommendedName>
        <fullName evidence="8">Methylenetetrahydrofolate reductase</fullName>
    </recommendedName>
</protein>
<name>A0A1V5MJT3_UNCT6</name>
<organism evidence="9">
    <name type="scientific">candidate division TA06 bacterium ADurb.Bin417</name>
    <dbReference type="NCBI Taxonomy" id="1852828"/>
    <lineage>
        <taxon>Bacteria</taxon>
        <taxon>Bacteria division TA06</taxon>
    </lineage>
</organism>
<proteinExistence type="inferred from homology"/>
<dbReference type="Pfam" id="PF02219">
    <property type="entry name" value="MTHFR"/>
    <property type="match status" value="1"/>
</dbReference>
<dbReference type="InterPro" id="IPR029041">
    <property type="entry name" value="FAD-linked_oxidoreductase-like"/>
</dbReference>
<dbReference type="GO" id="GO:0071949">
    <property type="term" value="F:FAD binding"/>
    <property type="evidence" value="ECO:0007669"/>
    <property type="project" value="TreeGrafter"/>
</dbReference>
<sequence length="291" mass="31738">MTFKEKLKTDRFLATVEYGPEKGIATEPFLQMAREIGGRVDGINVTDLQSAVMRLGSLALCIKLKEAGQEPILQMTCRDRNRLALQSDLLSAAAFGIENVLLLTGDHPVLGDDPAAKPVFDLDSIQLLETARRLESGLDSAGNKLNEPFPRFCLGAVVNPGAEPLELQLIKLEKKVAAGAEFIQTQAVYEVERFEKFMKEAGRFGIPVMAGIVLLKSAGMAKYMNENVAGVHVPDTFIKRMADAPKEKRSAESIAIAAELIGAMRGLCRGVHIMPIGWERHLPRVLDTAGL</sequence>
<keyword evidence="6 8" id="KW-0560">Oxidoreductase</keyword>
<evidence type="ECO:0000256" key="4">
    <source>
        <dbReference type="ARBA" id="ARBA00022630"/>
    </source>
</evidence>
<keyword evidence="9" id="KW-0808">Transferase</keyword>
<dbReference type="SUPFAM" id="SSF51730">
    <property type="entry name" value="FAD-linked oxidoreductase"/>
    <property type="match status" value="1"/>
</dbReference>
<evidence type="ECO:0000313" key="9">
    <source>
        <dbReference type="EMBL" id="OPZ93459.1"/>
    </source>
</evidence>